<evidence type="ECO:0000259" key="1">
    <source>
        <dbReference type="PROSITE" id="PS51186"/>
    </source>
</evidence>
<comment type="caution">
    <text evidence="2">The sequence shown here is derived from an EMBL/GenBank/DDBJ whole genome shotgun (WGS) entry which is preliminary data.</text>
</comment>
<gene>
    <name evidence="2" type="ORF">H9871_09570</name>
</gene>
<dbReference type="GO" id="GO:0016747">
    <property type="term" value="F:acyltransferase activity, transferring groups other than amino-acyl groups"/>
    <property type="evidence" value="ECO:0007669"/>
    <property type="project" value="InterPro"/>
</dbReference>
<dbReference type="PANTHER" id="PTHR43233:SF1">
    <property type="entry name" value="FAMILY N-ACETYLTRANSFERASE, PUTATIVE (AFU_ORTHOLOGUE AFUA_6G03350)-RELATED"/>
    <property type="match status" value="1"/>
</dbReference>
<evidence type="ECO:0000313" key="3">
    <source>
        <dbReference type="Proteomes" id="UP000824151"/>
    </source>
</evidence>
<dbReference type="InterPro" id="IPR000182">
    <property type="entry name" value="GNAT_dom"/>
</dbReference>
<evidence type="ECO:0000313" key="2">
    <source>
        <dbReference type="EMBL" id="HIX00380.1"/>
    </source>
</evidence>
<dbReference type="PANTHER" id="PTHR43233">
    <property type="entry name" value="FAMILY N-ACETYLTRANSFERASE, PUTATIVE (AFU_ORTHOLOGUE AFUA_6G03350)-RELATED"/>
    <property type="match status" value="1"/>
</dbReference>
<dbReference type="InterPro" id="IPR016181">
    <property type="entry name" value="Acyl_CoA_acyltransferase"/>
</dbReference>
<dbReference type="SUPFAM" id="SSF55729">
    <property type="entry name" value="Acyl-CoA N-acyltransferases (Nat)"/>
    <property type="match status" value="1"/>
</dbReference>
<dbReference type="PROSITE" id="PS51186">
    <property type="entry name" value="GNAT"/>
    <property type="match status" value="1"/>
</dbReference>
<organism evidence="2 3">
    <name type="scientific">Candidatus Nesterenkonia stercoripullorum</name>
    <dbReference type="NCBI Taxonomy" id="2838701"/>
    <lineage>
        <taxon>Bacteria</taxon>
        <taxon>Bacillati</taxon>
        <taxon>Actinomycetota</taxon>
        <taxon>Actinomycetes</taxon>
        <taxon>Micrococcales</taxon>
        <taxon>Micrococcaceae</taxon>
        <taxon>Nesterenkonia</taxon>
    </lineage>
</organism>
<reference evidence="2" key="1">
    <citation type="journal article" date="2021" name="PeerJ">
        <title>Extensive microbial diversity within the chicken gut microbiome revealed by metagenomics and culture.</title>
        <authorList>
            <person name="Gilroy R."/>
            <person name="Ravi A."/>
            <person name="Getino M."/>
            <person name="Pursley I."/>
            <person name="Horton D.L."/>
            <person name="Alikhan N.F."/>
            <person name="Baker D."/>
            <person name="Gharbi K."/>
            <person name="Hall N."/>
            <person name="Watson M."/>
            <person name="Adriaenssens E.M."/>
            <person name="Foster-Nyarko E."/>
            <person name="Jarju S."/>
            <person name="Secka A."/>
            <person name="Antonio M."/>
            <person name="Oren A."/>
            <person name="Chaudhuri R.R."/>
            <person name="La Ragione R."/>
            <person name="Hildebrand F."/>
            <person name="Pallen M.J."/>
        </authorList>
    </citation>
    <scope>NUCLEOTIDE SEQUENCE</scope>
    <source>
        <strain evidence="2">ChiHejej3B27-3195</strain>
    </source>
</reference>
<dbReference type="Pfam" id="PF13508">
    <property type="entry name" value="Acetyltransf_7"/>
    <property type="match status" value="1"/>
</dbReference>
<dbReference type="InterPro" id="IPR053144">
    <property type="entry name" value="Acetyltransferase_Butenolide"/>
</dbReference>
<dbReference type="AlphaFoldDB" id="A0A9D1UTY2"/>
<name>A0A9D1UTY2_9MICC</name>
<proteinExistence type="predicted"/>
<accession>A0A9D1UTY2</accession>
<reference evidence="2" key="2">
    <citation type="submission" date="2021-04" db="EMBL/GenBank/DDBJ databases">
        <authorList>
            <person name="Gilroy R."/>
        </authorList>
    </citation>
    <scope>NUCLEOTIDE SEQUENCE</scope>
    <source>
        <strain evidence="2">ChiHejej3B27-3195</strain>
    </source>
</reference>
<sequence length="146" mass="15895">MVNVDISPYALQHTAPALEDYVRLRRESGLSPISPEQAEPALRSSWAWRHARSSAGETVGMGRVIGDGGWYFHLADMATLPEHQGRGLGKAILDSLVAEIHSRAPAHPYITLIGDPPGQHLYRSRGFEDVAPSLGMVLRDTGTVET</sequence>
<dbReference type="EMBL" id="DXGD01000354">
    <property type="protein sequence ID" value="HIX00380.1"/>
    <property type="molecule type" value="Genomic_DNA"/>
</dbReference>
<protein>
    <submittedName>
        <fullName evidence="2">GNAT family N-acetyltransferase</fullName>
    </submittedName>
</protein>
<dbReference type="CDD" id="cd04301">
    <property type="entry name" value="NAT_SF"/>
    <property type="match status" value="1"/>
</dbReference>
<dbReference type="Gene3D" id="3.40.630.30">
    <property type="match status" value="1"/>
</dbReference>
<dbReference type="Proteomes" id="UP000824151">
    <property type="component" value="Unassembled WGS sequence"/>
</dbReference>
<feature type="domain" description="N-acetyltransferase" evidence="1">
    <location>
        <begin position="4"/>
        <end position="146"/>
    </location>
</feature>